<dbReference type="PANTHER" id="PTHR34856:SF2">
    <property type="entry name" value="PROTEIN NRFD"/>
    <property type="match status" value="1"/>
</dbReference>
<dbReference type="Proteomes" id="UP000465306">
    <property type="component" value="Unassembled WGS sequence"/>
</dbReference>
<dbReference type="InterPro" id="IPR052049">
    <property type="entry name" value="Electron_transfer_protein"/>
</dbReference>
<keyword evidence="5 7" id="KW-1133">Transmembrane helix</keyword>
<dbReference type="KEGG" id="mku:I2456_15380"/>
<evidence type="ECO:0000313" key="11">
    <source>
        <dbReference type="Proteomes" id="UP000663583"/>
    </source>
</evidence>
<evidence type="ECO:0000313" key="9">
    <source>
        <dbReference type="EMBL" id="QPI35964.1"/>
    </source>
</evidence>
<evidence type="ECO:0000256" key="6">
    <source>
        <dbReference type="ARBA" id="ARBA00023136"/>
    </source>
</evidence>
<protein>
    <submittedName>
        <fullName evidence="8 9">Polysulfide reductase</fullName>
    </submittedName>
</protein>
<evidence type="ECO:0000256" key="3">
    <source>
        <dbReference type="ARBA" id="ARBA00022475"/>
    </source>
</evidence>
<dbReference type="EMBL" id="CP065047">
    <property type="protein sequence ID" value="QPI35964.1"/>
    <property type="molecule type" value="Genomic_DNA"/>
</dbReference>
<evidence type="ECO:0000313" key="8">
    <source>
        <dbReference type="EMBL" id="GFG68205.1"/>
    </source>
</evidence>
<dbReference type="GO" id="GO:0005886">
    <property type="term" value="C:plasma membrane"/>
    <property type="evidence" value="ECO:0007669"/>
    <property type="project" value="UniProtKB-SubCell"/>
</dbReference>
<feature type="transmembrane region" description="Helical" evidence="7">
    <location>
        <begin position="68"/>
        <end position="86"/>
    </location>
</feature>
<dbReference type="PANTHER" id="PTHR34856">
    <property type="entry name" value="PROTEIN NRFD"/>
    <property type="match status" value="1"/>
</dbReference>
<evidence type="ECO:0000256" key="5">
    <source>
        <dbReference type="ARBA" id="ARBA00022989"/>
    </source>
</evidence>
<organism evidence="9 11">
    <name type="scientific">Mycobacterium kubicae</name>
    <dbReference type="NCBI Taxonomy" id="120959"/>
    <lineage>
        <taxon>Bacteria</taxon>
        <taxon>Bacillati</taxon>
        <taxon>Actinomycetota</taxon>
        <taxon>Actinomycetes</taxon>
        <taxon>Mycobacteriales</taxon>
        <taxon>Mycobacteriaceae</taxon>
        <taxon>Mycobacterium</taxon>
        <taxon>Mycobacterium simiae complex</taxon>
    </lineage>
</organism>
<dbReference type="InterPro" id="IPR005614">
    <property type="entry name" value="NrfD-like"/>
</dbReference>
<evidence type="ECO:0000313" key="10">
    <source>
        <dbReference type="Proteomes" id="UP000465306"/>
    </source>
</evidence>
<sequence>MSRGSREQLAVPRAEFRSYYGRAVLKTPVWEWKIAAYLFAGGLSAGSALLAAGADVTDRPALRRTGRVGALVSILASMYFLVSDLGRPLRFHHMLRVAKPSSPMSVGTWILVAYGPGAGLAGVAELMPRRLARSWLGALLAWLARPAGLSAAAIAPGVASYTAVLLSQTAVPAWHEAHPYLPFVFTGSAAASGGGLGMLLTPVEQAGPARQFAVTGAALEVAASRLLEQRLGLTAEAYTTGKAHRLRAWAEYLTVGGALGTVAAGRNRRAAALCGLALLTGSALQRFGVFYAGVESTRDPKYVVIPQRERLDAGRPARGDDPDRPHFPRVVAAARGVRSAAGRLVGSR</sequence>
<evidence type="ECO:0000256" key="4">
    <source>
        <dbReference type="ARBA" id="ARBA00022692"/>
    </source>
</evidence>
<reference evidence="8 10" key="1">
    <citation type="journal article" date="2019" name="Emerg. Microbes Infect.">
        <title>Comprehensive subspecies identification of 175 nontuberculous mycobacteria species based on 7547 genomic profiles.</title>
        <authorList>
            <person name="Matsumoto Y."/>
            <person name="Kinjo T."/>
            <person name="Motooka D."/>
            <person name="Nabeya D."/>
            <person name="Jung N."/>
            <person name="Uechi K."/>
            <person name="Horii T."/>
            <person name="Iida T."/>
            <person name="Fujita J."/>
            <person name="Nakamura S."/>
        </authorList>
    </citation>
    <scope>NUCLEOTIDE SEQUENCE [LARGE SCALE GENOMIC DNA]</scope>
    <source>
        <strain evidence="8 10">JCM 13573</strain>
    </source>
</reference>
<evidence type="ECO:0000256" key="1">
    <source>
        <dbReference type="ARBA" id="ARBA00004651"/>
    </source>
</evidence>
<feature type="transmembrane region" description="Helical" evidence="7">
    <location>
        <begin position="179"/>
        <end position="200"/>
    </location>
</feature>
<gene>
    <name evidence="9" type="primary">nrfD</name>
    <name evidence="9" type="ORF">I2456_15380</name>
    <name evidence="8" type="ORF">MKUB_56950</name>
</gene>
<dbReference type="RefSeq" id="WP_085075447.1">
    <property type="nucleotide sequence ID" value="NZ_BLKU01000005.1"/>
</dbReference>
<evidence type="ECO:0000256" key="7">
    <source>
        <dbReference type="SAM" id="Phobius"/>
    </source>
</evidence>
<reference evidence="8" key="2">
    <citation type="submission" date="2020-02" db="EMBL/GenBank/DDBJ databases">
        <authorList>
            <person name="Matsumoto Y."/>
            <person name="Kinjo T."/>
            <person name="Motooka D."/>
            <person name="Nabeya D."/>
            <person name="Jung N."/>
            <person name="Uechi K."/>
            <person name="Horii T."/>
            <person name="Iida T."/>
            <person name="Fujita J."/>
            <person name="Nakamura S."/>
        </authorList>
    </citation>
    <scope>NUCLEOTIDE SEQUENCE</scope>
    <source>
        <strain evidence="8">JCM 13573</strain>
    </source>
</reference>
<dbReference type="Gene3D" id="1.20.1630.10">
    <property type="entry name" value="Formate dehydrogenase/DMSO reductase domain"/>
    <property type="match status" value="1"/>
</dbReference>
<dbReference type="Pfam" id="PF03916">
    <property type="entry name" value="NrfD"/>
    <property type="match status" value="1"/>
</dbReference>
<keyword evidence="6 7" id="KW-0472">Membrane</keyword>
<comment type="subcellular location">
    <subcellularLocation>
        <location evidence="1">Cell membrane</location>
        <topology evidence="1">Multi-pass membrane protein</topology>
    </subcellularLocation>
</comment>
<keyword evidence="3" id="KW-1003">Cell membrane</keyword>
<proteinExistence type="inferred from homology"/>
<dbReference type="Proteomes" id="UP000663583">
    <property type="component" value="Chromosome"/>
</dbReference>
<evidence type="ECO:0000256" key="2">
    <source>
        <dbReference type="ARBA" id="ARBA00008929"/>
    </source>
</evidence>
<feature type="transmembrane region" description="Helical" evidence="7">
    <location>
        <begin position="34"/>
        <end position="56"/>
    </location>
</feature>
<feature type="transmembrane region" description="Helical" evidence="7">
    <location>
        <begin position="106"/>
        <end position="127"/>
    </location>
</feature>
<name>A0AAX1J3D1_9MYCO</name>
<dbReference type="AlphaFoldDB" id="A0AAX1J3D1"/>
<accession>A0AAX1J3D1</accession>
<keyword evidence="4 7" id="KW-0812">Transmembrane</keyword>
<dbReference type="EMBL" id="BLKU01000005">
    <property type="protein sequence ID" value="GFG68205.1"/>
    <property type="molecule type" value="Genomic_DNA"/>
</dbReference>
<comment type="similarity">
    <text evidence="2">Belongs to the NrfD family.</text>
</comment>
<reference evidence="9" key="3">
    <citation type="submission" date="2020-11" db="EMBL/GenBank/DDBJ databases">
        <title>Intraspecies plasmid and genomic variation of Mycobacterium kubicae revealed by the complete genome sequences of two clinical isolates.</title>
        <authorList>
            <person name="Hendrix J.R."/>
            <person name="Epperson L.E."/>
            <person name="Honda J.R."/>
            <person name="Strong M."/>
        </authorList>
    </citation>
    <scope>NUCLEOTIDE SEQUENCE</scope>
    <source>
        <strain evidence="9">JCM 13573</strain>
    </source>
</reference>
<keyword evidence="10" id="KW-1185">Reference proteome</keyword>